<dbReference type="EMBL" id="FUZA01000001">
    <property type="protein sequence ID" value="SKB52457.1"/>
    <property type="molecule type" value="Genomic_DNA"/>
</dbReference>
<dbReference type="STRING" id="651661.SAMN05660293_00744"/>
<dbReference type="Proteomes" id="UP000190897">
    <property type="component" value="Unassembled WGS sequence"/>
</dbReference>
<dbReference type="OrthoDB" id="1493222at2"/>
<dbReference type="AlphaFoldDB" id="A0A1T5BZ61"/>
<protein>
    <recommendedName>
        <fullName evidence="3">Helix-hairpin-helix domain-containing protein</fullName>
    </recommendedName>
</protein>
<dbReference type="Gene3D" id="1.10.150.20">
    <property type="entry name" value="5' to 3' exonuclease, C-terminal subdomain"/>
    <property type="match status" value="1"/>
</dbReference>
<evidence type="ECO:0008006" key="3">
    <source>
        <dbReference type="Google" id="ProtNLM"/>
    </source>
</evidence>
<dbReference type="InterPro" id="IPR043502">
    <property type="entry name" value="DNA/RNA_pol_sf"/>
</dbReference>
<dbReference type="RefSeq" id="WP_082213291.1">
    <property type="nucleotide sequence ID" value="NZ_FUZA01000001.1"/>
</dbReference>
<dbReference type="SUPFAM" id="SSF56672">
    <property type="entry name" value="DNA/RNA polymerases"/>
    <property type="match status" value="1"/>
</dbReference>
<sequence>MEDLKIIEGIGPKIEELLNREGIHTIEQLADTSIIRLAAVLKKAGPRFQIQNPTSWPKQALLAKEQKWDELDQLKKLIISGKES</sequence>
<evidence type="ECO:0000313" key="2">
    <source>
        <dbReference type="Proteomes" id="UP000190897"/>
    </source>
</evidence>
<name>A0A1T5BZ61_9BACT</name>
<evidence type="ECO:0000313" key="1">
    <source>
        <dbReference type="EMBL" id="SKB52457.1"/>
    </source>
</evidence>
<keyword evidence="2" id="KW-1185">Reference proteome</keyword>
<organism evidence="1 2">
    <name type="scientific">Dyadobacter psychrophilus</name>
    <dbReference type="NCBI Taxonomy" id="651661"/>
    <lineage>
        <taxon>Bacteria</taxon>
        <taxon>Pseudomonadati</taxon>
        <taxon>Bacteroidota</taxon>
        <taxon>Cytophagia</taxon>
        <taxon>Cytophagales</taxon>
        <taxon>Spirosomataceae</taxon>
        <taxon>Dyadobacter</taxon>
    </lineage>
</organism>
<gene>
    <name evidence="1" type="ORF">SAMN05660293_00744</name>
</gene>
<accession>A0A1T5BZ61</accession>
<reference evidence="2" key="1">
    <citation type="submission" date="2017-02" db="EMBL/GenBank/DDBJ databases">
        <authorList>
            <person name="Varghese N."/>
            <person name="Submissions S."/>
        </authorList>
    </citation>
    <scope>NUCLEOTIDE SEQUENCE [LARGE SCALE GENOMIC DNA]</scope>
    <source>
        <strain evidence="2">DSM 22270</strain>
    </source>
</reference>
<proteinExistence type="predicted"/>